<protein>
    <submittedName>
        <fullName evidence="1">Uncharacterized protein</fullName>
    </submittedName>
</protein>
<dbReference type="Proteomes" id="UP000578077">
    <property type="component" value="Unassembled WGS sequence"/>
</dbReference>
<gene>
    <name evidence="1" type="ORF">HNR25_003492</name>
</gene>
<comment type="caution">
    <text evidence="1">The sequence shown here is derived from an EMBL/GenBank/DDBJ whole genome shotgun (WGS) entry which is preliminary data.</text>
</comment>
<dbReference type="EMBL" id="JACHLY010000001">
    <property type="protein sequence ID" value="MBB5999741.1"/>
    <property type="molecule type" value="Genomic_DNA"/>
</dbReference>
<sequence length="33" mass="3796">MLSPRIRPYVLAMQQRGELFYSDSAARRNGGVR</sequence>
<evidence type="ECO:0000313" key="2">
    <source>
        <dbReference type="Proteomes" id="UP000578077"/>
    </source>
</evidence>
<reference evidence="1 2" key="1">
    <citation type="submission" date="2020-08" db="EMBL/GenBank/DDBJ databases">
        <title>Sequencing the genomes of 1000 actinobacteria strains.</title>
        <authorList>
            <person name="Klenk H.-P."/>
        </authorList>
    </citation>
    <scope>NUCLEOTIDE SEQUENCE [LARGE SCALE GENOMIC DNA]</scope>
    <source>
        <strain evidence="1 2">DSM 44593</strain>
    </source>
</reference>
<evidence type="ECO:0000313" key="1">
    <source>
        <dbReference type="EMBL" id="MBB5999741.1"/>
    </source>
</evidence>
<dbReference type="AlphaFoldDB" id="A0A841EJZ6"/>
<name>A0A841EJZ6_9ACTN</name>
<accession>A0A841EJZ6</accession>
<keyword evidence="2" id="KW-1185">Reference proteome</keyword>
<proteinExistence type="predicted"/>
<organism evidence="1 2">
    <name type="scientific">Streptomonospora salina</name>
    <dbReference type="NCBI Taxonomy" id="104205"/>
    <lineage>
        <taxon>Bacteria</taxon>
        <taxon>Bacillati</taxon>
        <taxon>Actinomycetota</taxon>
        <taxon>Actinomycetes</taxon>
        <taxon>Streptosporangiales</taxon>
        <taxon>Nocardiopsidaceae</taxon>
        <taxon>Streptomonospora</taxon>
    </lineage>
</organism>